<keyword evidence="13" id="KW-1185">Reference proteome</keyword>
<evidence type="ECO:0000256" key="9">
    <source>
        <dbReference type="ARBA" id="ARBA00048048"/>
    </source>
</evidence>
<organism evidence="12 13">
    <name type="scientific">Dendrothele bispora (strain CBS 962.96)</name>
    <dbReference type="NCBI Taxonomy" id="1314807"/>
    <lineage>
        <taxon>Eukaryota</taxon>
        <taxon>Fungi</taxon>
        <taxon>Dikarya</taxon>
        <taxon>Basidiomycota</taxon>
        <taxon>Agaricomycotina</taxon>
        <taxon>Agaricomycetes</taxon>
        <taxon>Agaricomycetidae</taxon>
        <taxon>Agaricales</taxon>
        <taxon>Agaricales incertae sedis</taxon>
        <taxon>Dendrothele</taxon>
    </lineage>
</organism>
<accession>A0A4S8KYN0</accession>
<evidence type="ECO:0000256" key="2">
    <source>
        <dbReference type="ARBA" id="ARBA00022679"/>
    </source>
</evidence>
<comment type="subcellular location">
    <subcellularLocation>
        <location evidence="1">Membrane</location>
        <topology evidence="1">Multi-pass membrane protein</topology>
    </subcellularLocation>
</comment>
<dbReference type="OrthoDB" id="9909019at2759"/>
<evidence type="ECO:0000256" key="4">
    <source>
        <dbReference type="ARBA" id="ARBA00022989"/>
    </source>
</evidence>
<comment type="domain">
    <text evidence="10">The DHHC domain is required for palmitoyltransferase activity.</text>
</comment>
<evidence type="ECO:0000259" key="11">
    <source>
        <dbReference type="Pfam" id="PF01529"/>
    </source>
</evidence>
<sequence length="351" mass="40280">MFCQKCVVRCFKSLEKAGDRLTGAAGPFFVTFAVVLISTGTVCFFDVIYPTLPFKLLTAPICILIALNMFTHYYLVCTIPPGFVDAEGPQPPKTFPKRLLWASPKRSTDDYAYRALSPLENGFRGDERTGRLNVTRAELTKCRKCGQMRPERAHHCRICNRCVMKYDHHCPVRINQCVGVYNERHFVMFMMYLCLSTALYVLLGYQQFLKALGLSFQILWPYHVPVIAYLLTFILSCVLCFAVGIMLIVALWSVMKGETSVEAQDHEIYRKVALSRGEAFINSYDLGKMQNLKLFFNIGEGGYPLYTLFIPFRILPYTDGRSWARREGFERHRGVRRGEELTDDEIDENDL</sequence>
<dbReference type="EC" id="2.3.1.225" evidence="10"/>
<feature type="domain" description="Palmitoyltransferase DHHC" evidence="11">
    <location>
        <begin position="138"/>
        <end position="264"/>
    </location>
</feature>
<dbReference type="PROSITE" id="PS50216">
    <property type="entry name" value="DHHC"/>
    <property type="match status" value="1"/>
</dbReference>
<evidence type="ECO:0000256" key="10">
    <source>
        <dbReference type="RuleBase" id="RU079119"/>
    </source>
</evidence>
<feature type="transmembrane region" description="Helical" evidence="10">
    <location>
        <begin position="226"/>
        <end position="252"/>
    </location>
</feature>
<dbReference type="Pfam" id="PF01529">
    <property type="entry name" value="DHHC"/>
    <property type="match status" value="1"/>
</dbReference>
<evidence type="ECO:0000313" key="13">
    <source>
        <dbReference type="Proteomes" id="UP000297245"/>
    </source>
</evidence>
<keyword evidence="8 10" id="KW-0012">Acyltransferase</keyword>
<dbReference type="GO" id="GO:0019706">
    <property type="term" value="F:protein-cysteine S-palmitoyltransferase activity"/>
    <property type="evidence" value="ECO:0007669"/>
    <property type="project" value="UniProtKB-EC"/>
</dbReference>
<keyword evidence="5 10" id="KW-0472">Membrane</keyword>
<dbReference type="InterPro" id="IPR001594">
    <property type="entry name" value="Palmitoyltrfase_DHHC"/>
</dbReference>
<proteinExistence type="inferred from homology"/>
<keyword evidence="4 10" id="KW-1133">Transmembrane helix</keyword>
<feature type="transmembrane region" description="Helical" evidence="10">
    <location>
        <begin position="28"/>
        <end position="49"/>
    </location>
</feature>
<keyword evidence="2 10" id="KW-0808">Transferase</keyword>
<dbReference type="EMBL" id="ML179836">
    <property type="protein sequence ID" value="THU81146.1"/>
    <property type="molecule type" value="Genomic_DNA"/>
</dbReference>
<dbReference type="PANTHER" id="PTHR12246">
    <property type="entry name" value="PALMITOYLTRANSFERASE ZDHHC16"/>
    <property type="match status" value="1"/>
</dbReference>
<dbReference type="Proteomes" id="UP000297245">
    <property type="component" value="Unassembled WGS sequence"/>
</dbReference>
<comment type="catalytic activity">
    <reaction evidence="9 10">
        <text>L-cysteinyl-[protein] + hexadecanoyl-CoA = S-hexadecanoyl-L-cysteinyl-[protein] + CoA</text>
        <dbReference type="Rhea" id="RHEA:36683"/>
        <dbReference type="Rhea" id="RHEA-COMP:10131"/>
        <dbReference type="Rhea" id="RHEA-COMP:11032"/>
        <dbReference type="ChEBI" id="CHEBI:29950"/>
        <dbReference type="ChEBI" id="CHEBI:57287"/>
        <dbReference type="ChEBI" id="CHEBI:57379"/>
        <dbReference type="ChEBI" id="CHEBI:74151"/>
        <dbReference type="EC" id="2.3.1.225"/>
    </reaction>
</comment>
<gene>
    <name evidence="12" type="ORF">K435DRAFT_694161</name>
</gene>
<evidence type="ECO:0000256" key="5">
    <source>
        <dbReference type="ARBA" id="ARBA00023136"/>
    </source>
</evidence>
<evidence type="ECO:0000256" key="6">
    <source>
        <dbReference type="ARBA" id="ARBA00023139"/>
    </source>
</evidence>
<evidence type="ECO:0000256" key="3">
    <source>
        <dbReference type="ARBA" id="ARBA00022692"/>
    </source>
</evidence>
<feature type="transmembrane region" description="Helical" evidence="10">
    <location>
        <begin position="186"/>
        <end position="205"/>
    </location>
</feature>
<keyword evidence="7" id="KW-0449">Lipoprotein</keyword>
<name>A0A4S8KYN0_DENBC</name>
<evidence type="ECO:0000256" key="8">
    <source>
        <dbReference type="ARBA" id="ARBA00023315"/>
    </source>
</evidence>
<dbReference type="InterPro" id="IPR039859">
    <property type="entry name" value="PFA4/ZDH16/20/ERF2-like"/>
</dbReference>
<keyword evidence="3 10" id="KW-0812">Transmembrane</keyword>
<protein>
    <recommendedName>
        <fullName evidence="10">Palmitoyltransferase</fullName>
        <ecNumber evidence="10">2.3.1.225</ecNumber>
    </recommendedName>
</protein>
<feature type="transmembrane region" description="Helical" evidence="10">
    <location>
        <begin position="56"/>
        <end position="75"/>
    </location>
</feature>
<evidence type="ECO:0000256" key="7">
    <source>
        <dbReference type="ARBA" id="ARBA00023288"/>
    </source>
</evidence>
<evidence type="ECO:0000313" key="12">
    <source>
        <dbReference type="EMBL" id="THU81146.1"/>
    </source>
</evidence>
<dbReference type="GO" id="GO:0016020">
    <property type="term" value="C:membrane"/>
    <property type="evidence" value="ECO:0007669"/>
    <property type="project" value="UniProtKB-SubCell"/>
</dbReference>
<comment type="similarity">
    <text evidence="10">Belongs to the DHHC palmitoyltransferase family.</text>
</comment>
<evidence type="ECO:0000256" key="1">
    <source>
        <dbReference type="ARBA" id="ARBA00004141"/>
    </source>
</evidence>
<reference evidence="12 13" key="1">
    <citation type="journal article" date="2019" name="Nat. Ecol. Evol.">
        <title>Megaphylogeny resolves global patterns of mushroom evolution.</title>
        <authorList>
            <person name="Varga T."/>
            <person name="Krizsan K."/>
            <person name="Foldi C."/>
            <person name="Dima B."/>
            <person name="Sanchez-Garcia M."/>
            <person name="Sanchez-Ramirez S."/>
            <person name="Szollosi G.J."/>
            <person name="Szarkandi J.G."/>
            <person name="Papp V."/>
            <person name="Albert L."/>
            <person name="Andreopoulos W."/>
            <person name="Angelini C."/>
            <person name="Antonin V."/>
            <person name="Barry K.W."/>
            <person name="Bougher N.L."/>
            <person name="Buchanan P."/>
            <person name="Buyck B."/>
            <person name="Bense V."/>
            <person name="Catcheside P."/>
            <person name="Chovatia M."/>
            <person name="Cooper J."/>
            <person name="Damon W."/>
            <person name="Desjardin D."/>
            <person name="Finy P."/>
            <person name="Geml J."/>
            <person name="Haridas S."/>
            <person name="Hughes K."/>
            <person name="Justo A."/>
            <person name="Karasinski D."/>
            <person name="Kautmanova I."/>
            <person name="Kiss B."/>
            <person name="Kocsube S."/>
            <person name="Kotiranta H."/>
            <person name="LaButti K.M."/>
            <person name="Lechner B.E."/>
            <person name="Liimatainen K."/>
            <person name="Lipzen A."/>
            <person name="Lukacs Z."/>
            <person name="Mihaltcheva S."/>
            <person name="Morgado L.N."/>
            <person name="Niskanen T."/>
            <person name="Noordeloos M.E."/>
            <person name="Ohm R.A."/>
            <person name="Ortiz-Santana B."/>
            <person name="Ovrebo C."/>
            <person name="Racz N."/>
            <person name="Riley R."/>
            <person name="Savchenko A."/>
            <person name="Shiryaev A."/>
            <person name="Soop K."/>
            <person name="Spirin V."/>
            <person name="Szebenyi C."/>
            <person name="Tomsovsky M."/>
            <person name="Tulloss R.E."/>
            <person name="Uehling J."/>
            <person name="Grigoriev I.V."/>
            <person name="Vagvolgyi C."/>
            <person name="Papp T."/>
            <person name="Martin F.M."/>
            <person name="Miettinen O."/>
            <person name="Hibbett D.S."/>
            <person name="Nagy L.G."/>
        </authorList>
    </citation>
    <scope>NUCLEOTIDE SEQUENCE [LARGE SCALE GENOMIC DNA]</scope>
    <source>
        <strain evidence="12 13">CBS 962.96</strain>
    </source>
</reference>
<keyword evidence="6" id="KW-0564">Palmitate</keyword>
<dbReference type="AlphaFoldDB" id="A0A4S8KYN0"/>